<proteinExistence type="inferred from homology"/>
<comment type="subcellular location">
    <subcellularLocation>
        <location evidence="1">Cell outer membrane</location>
    </subcellularLocation>
</comment>
<dbReference type="InterPro" id="IPR011990">
    <property type="entry name" value="TPR-like_helical_dom_sf"/>
</dbReference>
<evidence type="ECO:0000313" key="10">
    <source>
        <dbReference type="Proteomes" id="UP000263900"/>
    </source>
</evidence>
<evidence type="ECO:0000256" key="3">
    <source>
        <dbReference type="ARBA" id="ARBA00022729"/>
    </source>
</evidence>
<dbReference type="Pfam" id="PF07980">
    <property type="entry name" value="SusD_RagB"/>
    <property type="match status" value="1"/>
</dbReference>
<evidence type="ECO:0000256" key="6">
    <source>
        <dbReference type="SAM" id="SignalP"/>
    </source>
</evidence>
<dbReference type="Gene3D" id="1.25.40.390">
    <property type="match status" value="1"/>
</dbReference>
<dbReference type="EMBL" id="CP032157">
    <property type="protein sequence ID" value="AXY76884.1"/>
    <property type="molecule type" value="Genomic_DNA"/>
</dbReference>
<sequence>MKRIKFNIKSSVLLAITIIAANGCSKSFIDVPLEGAQPSEQFWKNAEDATKAVNAMYAYTRAWPMVGFATVAVESLGSDDTEKGSSTGDASYLDDFDNFTVGPSSANSSGQVYDFWKGQYLQINYCNQILDNVPAIEMDANLKNRYLAEAKFLRAYSYFRLVRAFGDVPLRLTVPKDAAQFNIPRTPKTEVWAAIEKDLSEAAAVLPQSYGPADVGHATKGAALALNAKVAMYQKKWDQVLALTNQVMGMGYDLYADYEKLFRIQNENSVESIFEVQAALIPDNKDASNSQYSQIQGVRGMSPSMGWGFNVPTADLAASYEADDPRRDATIIFRGEITPQGDAIPAAGDNPRYNQKSYVPQALMVSGFTEGSQQNFRVIRFAEVLLMNAEAANELGGANTALALTSLNRVRARARGANPITVLPPVVVTDQAQLRAAIWRERRSELAMENDRYFDVIRQGRAATLFGPKGWKANKNEVWPIPQAEIDISAGVLTQNTGY</sequence>
<dbReference type="Proteomes" id="UP000263900">
    <property type="component" value="Chromosome"/>
</dbReference>
<evidence type="ECO:0000256" key="2">
    <source>
        <dbReference type="ARBA" id="ARBA00006275"/>
    </source>
</evidence>
<organism evidence="9 10">
    <name type="scientific">Paraflavitalea soli</name>
    <dbReference type="NCBI Taxonomy" id="2315862"/>
    <lineage>
        <taxon>Bacteria</taxon>
        <taxon>Pseudomonadati</taxon>
        <taxon>Bacteroidota</taxon>
        <taxon>Chitinophagia</taxon>
        <taxon>Chitinophagales</taxon>
        <taxon>Chitinophagaceae</taxon>
        <taxon>Paraflavitalea</taxon>
    </lineage>
</organism>
<reference evidence="9 10" key="1">
    <citation type="submission" date="2018-09" db="EMBL/GenBank/DDBJ databases">
        <title>Genome sequencing of strain 6GH32-13.</title>
        <authorList>
            <person name="Weon H.-Y."/>
            <person name="Heo J."/>
            <person name="Kwon S.-W."/>
        </authorList>
    </citation>
    <scope>NUCLEOTIDE SEQUENCE [LARGE SCALE GENOMIC DNA]</scope>
    <source>
        <strain evidence="9 10">5GH32-13</strain>
    </source>
</reference>
<name>A0A3B7MQR6_9BACT</name>
<evidence type="ECO:0000313" key="9">
    <source>
        <dbReference type="EMBL" id="AXY76884.1"/>
    </source>
</evidence>
<dbReference type="RefSeq" id="WP_119052761.1">
    <property type="nucleotide sequence ID" value="NZ_CP032157.1"/>
</dbReference>
<protein>
    <submittedName>
        <fullName evidence="9">RagB/SusD family nutrient uptake outer membrane protein</fullName>
    </submittedName>
</protein>
<evidence type="ECO:0000256" key="5">
    <source>
        <dbReference type="ARBA" id="ARBA00023237"/>
    </source>
</evidence>
<dbReference type="AlphaFoldDB" id="A0A3B7MQR6"/>
<dbReference type="InterPro" id="IPR012944">
    <property type="entry name" value="SusD_RagB_dom"/>
</dbReference>
<dbReference type="CDD" id="cd08977">
    <property type="entry name" value="SusD"/>
    <property type="match status" value="1"/>
</dbReference>
<feature type="chain" id="PRO_5017585179" evidence="6">
    <location>
        <begin position="21"/>
        <end position="499"/>
    </location>
</feature>
<evidence type="ECO:0000256" key="4">
    <source>
        <dbReference type="ARBA" id="ARBA00023136"/>
    </source>
</evidence>
<keyword evidence="4" id="KW-0472">Membrane</keyword>
<dbReference type="KEGG" id="pseg:D3H65_24110"/>
<evidence type="ECO:0000256" key="1">
    <source>
        <dbReference type="ARBA" id="ARBA00004442"/>
    </source>
</evidence>
<accession>A0A3B7MQR6</accession>
<keyword evidence="3 6" id="KW-0732">Signal</keyword>
<dbReference type="SUPFAM" id="SSF48452">
    <property type="entry name" value="TPR-like"/>
    <property type="match status" value="1"/>
</dbReference>
<dbReference type="OrthoDB" id="636214at2"/>
<feature type="domain" description="RagB/SusD" evidence="7">
    <location>
        <begin position="271"/>
        <end position="499"/>
    </location>
</feature>
<keyword evidence="10" id="KW-1185">Reference proteome</keyword>
<evidence type="ECO:0000259" key="7">
    <source>
        <dbReference type="Pfam" id="PF07980"/>
    </source>
</evidence>
<feature type="domain" description="SusD-like N-terminal" evidence="8">
    <location>
        <begin position="71"/>
        <end position="230"/>
    </location>
</feature>
<dbReference type="Pfam" id="PF14322">
    <property type="entry name" value="SusD-like_3"/>
    <property type="match status" value="1"/>
</dbReference>
<dbReference type="InterPro" id="IPR033985">
    <property type="entry name" value="SusD-like_N"/>
</dbReference>
<feature type="signal peptide" evidence="6">
    <location>
        <begin position="1"/>
        <end position="20"/>
    </location>
</feature>
<keyword evidence="5" id="KW-0998">Cell outer membrane</keyword>
<evidence type="ECO:0000259" key="8">
    <source>
        <dbReference type="Pfam" id="PF14322"/>
    </source>
</evidence>
<gene>
    <name evidence="9" type="ORF">D3H65_24110</name>
</gene>
<dbReference type="GO" id="GO:0009279">
    <property type="term" value="C:cell outer membrane"/>
    <property type="evidence" value="ECO:0007669"/>
    <property type="project" value="UniProtKB-SubCell"/>
</dbReference>
<comment type="similarity">
    <text evidence="2">Belongs to the SusD family.</text>
</comment>